<sequence>MRKAHHSQGFSLLEVLIYSGIITGFITFTILSAYQMIEYSGRLEKQRELNENQRFLVQKLHWALSSVQTVNNPALGGTGATLSVNKIGFGSNPIVIDAVNGAVRMSLGGGAPVALTNRYASTTNLLFDYQNFYGEGIMKVTADLSNDVATTSINTNIFVR</sequence>
<evidence type="ECO:0000256" key="1">
    <source>
        <dbReference type="SAM" id="Phobius"/>
    </source>
</evidence>
<protein>
    <recommendedName>
        <fullName evidence="4">Prepilin-type N-terminal cleavage/methylation domain-containing protein</fullName>
    </recommendedName>
</protein>
<dbReference type="STRING" id="1798410.A3H63_03080"/>
<proteinExistence type="predicted"/>
<evidence type="ECO:0008006" key="4">
    <source>
        <dbReference type="Google" id="ProtNLM"/>
    </source>
</evidence>
<feature type="transmembrane region" description="Helical" evidence="1">
    <location>
        <begin position="15"/>
        <end position="37"/>
    </location>
</feature>
<evidence type="ECO:0000313" key="2">
    <source>
        <dbReference type="EMBL" id="OGY67668.1"/>
    </source>
</evidence>
<dbReference type="EMBL" id="MHJM01000020">
    <property type="protein sequence ID" value="OGY67668.1"/>
    <property type="molecule type" value="Genomic_DNA"/>
</dbReference>
<comment type="caution">
    <text evidence="2">The sequence shown here is derived from an EMBL/GenBank/DDBJ whole genome shotgun (WGS) entry which is preliminary data.</text>
</comment>
<evidence type="ECO:0000313" key="3">
    <source>
        <dbReference type="Proteomes" id="UP000176284"/>
    </source>
</evidence>
<keyword evidence="1" id="KW-0812">Transmembrane</keyword>
<keyword evidence="1" id="KW-0472">Membrane</keyword>
<organism evidence="2 3">
    <name type="scientific">Candidatus Harrisonbacteria bacterium RIFCSPLOWO2_02_FULL_45_10c</name>
    <dbReference type="NCBI Taxonomy" id="1798410"/>
    <lineage>
        <taxon>Bacteria</taxon>
        <taxon>Candidatus Harrisoniibacteriota</taxon>
    </lineage>
</organism>
<dbReference type="AlphaFoldDB" id="A0A1G1ZSG5"/>
<gene>
    <name evidence="2" type="ORF">A3H63_03080</name>
</gene>
<name>A0A1G1ZSG5_9BACT</name>
<reference evidence="2 3" key="1">
    <citation type="journal article" date="2016" name="Nat. Commun.">
        <title>Thousands of microbial genomes shed light on interconnected biogeochemical processes in an aquifer system.</title>
        <authorList>
            <person name="Anantharaman K."/>
            <person name="Brown C.T."/>
            <person name="Hug L.A."/>
            <person name="Sharon I."/>
            <person name="Castelle C.J."/>
            <person name="Probst A.J."/>
            <person name="Thomas B.C."/>
            <person name="Singh A."/>
            <person name="Wilkins M.J."/>
            <person name="Karaoz U."/>
            <person name="Brodie E.L."/>
            <person name="Williams K.H."/>
            <person name="Hubbard S.S."/>
            <person name="Banfield J.F."/>
        </authorList>
    </citation>
    <scope>NUCLEOTIDE SEQUENCE [LARGE SCALE GENOMIC DNA]</scope>
</reference>
<keyword evidence="1" id="KW-1133">Transmembrane helix</keyword>
<accession>A0A1G1ZSG5</accession>
<dbReference type="Proteomes" id="UP000176284">
    <property type="component" value="Unassembled WGS sequence"/>
</dbReference>